<dbReference type="Gene3D" id="1.10.10.60">
    <property type="entry name" value="Homeodomain-like"/>
    <property type="match status" value="1"/>
</dbReference>
<dbReference type="InterPro" id="IPR003313">
    <property type="entry name" value="AraC-bd"/>
</dbReference>
<dbReference type="Gene3D" id="2.60.120.10">
    <property type="entry name" value="Jelly Rolls"/>
    <property type="match status" value="1"/>
</dbReference>
<comment type="caution">
    <text evidence="7">The sequence shown here is derived from an EMBL/GenBank/DDBJ whole genome shotgun (WGS) entry which is preliminary data.</text>
</comment>
<keyword evidence="5" id="KW-0804">Transcription</keyword>
<keyword evidence="4" id="KW-0010">Activator</keyword>
<keyword evidence="2" id="KW-0805">Transcription regulation</keyword>
<dbReference type="SUPFAM" id="SSF46689">
    <property type="entry name" value="Homeodomain-like"/>
    <property type="match status" value="1"/>
</dbReference>
<feature type="domain" description="HTH araC/xylS-type" evidence="6">
    <location>
        <begin position="159"/>
        <end position="256"/>
    </location>
</feature>
<dbReference type="PANTHER" id="PTHR11019:SF159">
    <property type="entry name" value="TRANSCRIPTIONAL REGULATOR-RELATED"/>
    <property type="match status" value="1"/>
</dbReference>
<protein>
    <recommendedName>
        <fullName evidence="6">HTH araC/xylS-type domain-containing protein</fullName>
    </recommendedName>
</protein>
<dbReference type="GO" id="GO:0003700">
    <property type="term" value="F:DNA-binding transcription factor activity"/>
    <property type="evidence" value="ECO:0007669"/>
    <property type="project" value="InterPro"/>
</dbReference>
<evidence type="ECO:0000256" key="5">
    <source>
        <dbReference type="ARBA" id="ARBA00023163"/>
    </source>
</evidence>
<dbReference type="Pfam" id="PF02311">
    <property type="entry name" value="AraC_binding"/>
    <property type="match status" value="1"/>
</dbReference>
<dbReference type="InterPro" id="IPR014710">
    <property type="entry name" value="RmlC-like_jellyroll"/>
</dbReference>
<dbReference type="Pfam" id="PF12833">
    <property type="entry name" value="HTH_18"/>
    <property type="match status" value="1"/>
</dbReference>
<gene>
    <name evidence="7" type="ORF">GV64_17765</name>
</gene>
<evidence type="ECO:0000256" key="4">
    <source>
        <dbReference type="ARBA" id="ARBA00023159"/>
    </source>
</evidence>
<evidence type="ECO:0000256" key="1">
    <source>
        <dbReference type="ARBA" id="ARBA00022491"/>
    </source>
</evidence>
<dbReference type="PROSITE" id="PS01124">
    <property type="entry name" value="HTH_ARAC_FAMILY_2"/>
    <property type="match status" value="1"/>
</dbReference>
<dbReference type="GO" id="GO:0043565">
    <property type="term" value="F:sequence-specific DNA binding"/>
    <property type="evidence" value="ECO:0007669"/>
    <property type="project" value="InterPro"/>
</dbReference>
<keyword evidence="3" id="KW-0238">DNA-binding</keyword>
<evidence type="ECO:0000256" key="3">
    <source>
        <dbReference type="ARBA" id="ARBA00023125"/>
    </source>
</evidence>
<dbReference type="Proteomes" id="UP000027997">
    <property type="component" value="Unassembled WGS sequence"/>
</dbReference>
<dbReference type="InterPro" id="IPR009057">
    <property type="entry name" value="Homeodomain-like_sf"/>
</dbReference>
<dbReference type="RefSeq" id="WP_020583754.1">
    <property type="nucleotide sequence ID" value="NZ_JOJP01000001.1"/>
</dbReference>
<dbReference type="FunFam" id="1.10.10.60:FF:000132">
    <property type="entry name" value="AraC family transcriptional regulator"/>
    <property type="match status" value="1"/>
</dbReference>
<dbReference type="eggNOG" id="COG2207">
    <property type="taxonomic scope" value="Bacteria"/>
</dbReference>
<keyword evidence="8" id="KW-1185">Reference proteome</keyword>
<organism evidence="7 8">
    <name type="scientific">Endozoicomonas elysicola</name>
    <dbReference type="NCBI Taxonomy" id="305900"/>
    <lineage>
        <taxon>Bacteria</taxon>
        <taxon>Pseudomonadati</taxon>
        <taxon>Pseudomonadota</taxon>
        <taxon>Gammaproteobacteria</taxon>
        <taxon>Oceanospirillales</taxon>
        <taxon>Endozoicomonadaceae</taxon>
        <taxon>Endozoicomonas</taxon>
    </lineage>
</organism>
<dbReference type="InterPro" id="IPR018060">
    <property type="entry name" value="HTH_AraC"/>
</dbReference>
<evidence type="ECO:0000259" key="6">
    <source>
        <dbReference type="PROSITE" id="PS01124"/>
    </source>
</evidence>
<evidence type="ECO:0000313" key="8">
    <source>
        <dbReference type="Proteomes" id="UP000027997"/>
    </source>
</evidence>
<dbReference type="CDD" id="cd06124">
    <property type="entry name" value="cupin_NimR-like_N"/>
    <property type="match status" value="1"/>
</dbReference>
<dbReference type="PANTHER" id="PTHR11019">
    <property type="entry name" value="HTH-TYPE TRANSCRIPTIONAL REGULATOR NIMR"/>
    <property type="match status" value="1"/>
</dbReference>
<sequence>MPQYDTDQVEDPDQLDCPLMGIAVDSGPHQSGEHAHQKSQLLYAVQGVMTITVGNQLHILTPNRAIWLPAGLKHSATTSGFHYRSLYFCPRSFNDLPEGPFQLNVTALLRELILRVCQWPAHYPEEGAEKRLADVLVDEIQNAEQSSLQLPLPADRRLQVVVQLLMETPSGQWTMEELAKQAGASARTLSRRFREETGMSFSHWRQQLLLLKSLEFLSEGLSVTEVSSRLGFASDSAFISMFRRLMGISPGRYLKQ</sequence>
<reference evidence="7 8" key="1">
    <citation type="submission" date="2014-06" db="EMBL/GenBank/DDBJ databases">
        <title>Whole Genome Sequences of Three Symbiotic Endozoicomonas Bacteria.</title>
        <authorList>
            <person name="Neave M.J."/>
            <person name="Apprill A."/>
            <person name="Voolstra C.R."/>
        </authorList>
    </citation>
    <scope>NUCLEOTIDE SEQUENCE [LARGE SCALE GENOMIC DNA]</scope>
    <source>
        <strain evidence="7 8">DSM 22380</strain>
    </source>
</reference>
<dbReference type="EMBL" id="JOJP01000001">
    <property type="protein sequence ID" value="KEI72327.1"/>
    <property type="molecule type" value="Genomic_DNA"/>
</dbReference>
<dbReference type="SMART" id="SM00342">
    <property type="entry name" value="HTH_ARAC"/>
    <property type="match status" value="1"/>
</dbReference>
<dbReference type="SUPFAM" id="SSF51182">
    <property type="entry name" value="RmlC-like cupins"/>
    <property type="match status" value="1"/>
</dbReference>
<dbReference type="InterPro" id="IPR011051">
    <property type="entry name" value="RmlC_Cupin_sf"/>
</dbReference>
<dbReference type="PRINTS" id="PR00032">
    <property type="entry name" value="HTHARAC"/>
</dbReference>
<keyword evidence="1" id="KW-0678">Repressor</keyword>
<evidence type="ECO:0000313" key="7">
    <source>
        <dbReference type="EMBL" id="KEI72327.1"/>
    </source>
</evidence>
<evidence type="ECO:0000256" key="2">
    <source>
        <dbReference type="ARBA" id="ARBA00023015"/>
    </source>
</evidence>
<dbReference type="STRING" id="305900.GV64_17765"/>
<dbReference type="InterPro" id="IPR020449">
    <property type="entry name" value="Tscrpt_reg_AraC-type_HTH"/>
</dbReference>
<dbReference type="AlphaFoldDB" id="A0A081KDV1"/>
<accession>A0A081KDV1</accession>
<name>A0A081KDV1_9GAMM</name>
<proteinExistence type="predicted"/>